<evidence type="ECO:0000313" key="7">
    <source>
        <dbReference type="Proteomes" id="UP000289886"/>
    </source>
</evidence>
<sequence>MGFQSWRAEALWKVLLQFGVLSLYCWDIGGAVALSPTPASQIQHKPVYSFGRSFLGLDKCNACIGTSICKKFFKEEIRFHNWLSPRLKLPLSYKKSYPGNYTDDSENWRPVVVSRLLTKYKHDVSDTNICTSAAKGVTCSIENVLRSTRRFQKWTSSNLLTPDLVQGLSSPMLRCPSQRLLDRIVRRYAEVLDAGSILMKHFTDRDKLRLLYTLAVNQHPIMLQIFPGTEGWPFVRYYGSCGRMMVSASTNPIRQFYGSSPETTSDLAYQLLHVTQSLRTNGLNYHLYYTGVRDDMFGMFEDGRLFITDASTIGVIDKQEGLHQSNDRLQDYRDVFSCLSLNCKSSPPCQTVRESQSLLLICRDILPKLLQPSQNQNKHLQNEMDRLISLCGNSMLPDSSIINAANALMALLQPLRPCSPHFAYRYPECKYNNAF</sequence>
<evidence type="ECO:0000256" key="4">
    <source>
        <dbReference type="ARBA" id="ARBA00022729"/>
    </source>
</evidence>
<feature type="domain" description="FAM69 protein-kinase" evidence="5">
    <location>
        <begin position="211"/>
        <end position="392"/>
    </location>
</feature>
<dbReference type="AlphaFoldDB" id="A0A444UF92"/>
<dbReference type="InterPro" id="IPR020519">
    <property type="entry name" value="DIPK2A/B"/>
</dbReference>
<comment type="similarity">
    <text evidence="2">Belongs to the DIPK family.</text>
</comment>
<keyword evidence="4" id="KW-0732">Signal</keyword>
<evidence type="ECO:0000256" key="3">
    <source>
        <dbReference type="ARBA" id="ARBA00022525"/>
    </source>
</evidence>
<evidence type="ECO:0000313" key="6">
    <source>
        <dbReference type="EMBL" id="RXM33850.1"/>
    </source>
</evidence>
<keyword evidence="7" id="KW-1185">Reference proteome</keyword>
<dbReference type="EMBL" id="SCEB01214680">
    <property type="protein sequence ID" value="RXM33850.1"/>
    <property type="molecule type" value="Genomic_DNA"/>
</dbReference>
<evidence type="ECO:0000256" key="2">
    <source>
        <dbReference type="ARBA" id="ARBA00006338"/>
    </source>
</evidence>
<dbReference type="GO" id="GO:0005576">
    <property type="term" value="C:extracellular region"/>
    <property type="evidence" value="ECO:0007669"/>
    <property type="project" value="UniProtKB-SubCell"/>
</dbReference>
<organism evidence="6 7">
    <name type="scientific">Acipenser ruthenus</name>
    <name type="common">Sterlet sturgeon</name>
    <dbReference type="NCBI Taxonomy" id="7906"/>
    <lineage>
        <taxon>Eukaryota</taxon>
        <taxon>Metazoa</taxon>
        <taxon>Chordata</taxon>
        <taxon>Craniata</taxon>
        <taxon>Vertebrata</taxon>
        <taxon>Euteleostomi</taxon>
        <taxon>Actinopterygii</taxon>
        <taxon>Chondrostei</taxon>
        <taxon>Acipenseriformes</taxon>
        <taxon>Acipenseridae</taxon>
        <taxon>Acipenser</taxon>
    </lineage>
</organism>
<evidence type="ECO:0000259" key="5">
    <source>
        <dbReference type="Pfam" id="PF12260"/>
    </source>
</evidence>
<dbReference type="Proteomes" id="UP000289886">
    <property type="component" value="Unassembled WGS sequence"/>
</dbReference>
<dbReference type="Pfam" id="PF12260">
    <property type="entry name" value="PIP49_C"/>
    <property type="match status" value="1"/>
</dbReference>
<dbReference type="OrthoDB" id="10035316at2759"/>
<dbReference type="PANTHER" id="PTHR32073">
    <property type="entry name" value="GH11358P"/>
    <property type="match status" value="1"/>
</dbReference>
<keyword evidence="3" id="KW-0964">Secreted</keyword>
<dbReference type="InterPro" id="IPR022049">
    <property type="entry name" value="FAM69_kinase_dom"/>
</dbReference>
<protein>
    <submittedName>
        <fullName evidence="6">Deleted in autism-related protein 1</fullName>
    </submittedName>
</protein>
<reference evidence="6 7" key="1">
    <citation type="submission" date="2019-01" db="EMBL/GenBank/DDBJ databases">
        <title>Draft Genome and Complete Hox-Cluster Characterization of the Sterlet Sturgeon (Acipenser ruthenus).</title>
        <authorList>
            <person name="Wei Q."/>
        </authorList>
    </citation>
    <scope>NUCLEOTIDE SEQUENCE [LARGE SCALE GENOMIC DNA]</scope>
    <source>
        <strain evidence="6">WHYD16114868_AA</strain>
        <tissue evidence="6">Blood</tissue>
    </source>
</reference>
<evidence type="ECO:0000256" key="1">
    <source>
        <dbReference type="ARBA" id="ARBA00004613"/>
    </source>
</evidence>
<accession>A0A444UF92</accession>
<comment type="subcellular location">
    <subcellularLocation>
        <location evidence="1">Secreted</location>
    </subcellularLocation>
</comment>
<comment type="caution">
    <text evidence="6">The sequence shown here is derived from an EMBL/GenBank/DDBJ whole genome shotgun (WGS) entry which is preliminary data.</text>
</comment>
<name>A0A444UF92_ACIRT</name>
<proteinExistence type="inferred from homology"/>
<dbReference type="PANTHER" id="PTHR32073:SF8">
    <property type="entry name" value="DIVERGENT PROTEIN KINASE DOMAIN 2B"/>
    <property type="match status" value="1"/>
</dbReference>
<gene>
    <name evidence="6" type="ORF">EOD39_5160</name>
</gene>